<accession>A0A420WEG8</accession>
<dbReference type="AlphaFoldDB" id="A0A420WEG8"/>
<evidence type="ECO:0000313" key="3">
    <source>
        <dbReference type="Proteomes" id="UP000282211"/>
    </source>
</evidence>
<gene>
    <name evidence="2" type="ORF">DES40_2230</name>
</gene>
<reference evidence="2 3" key="1">
    <citation type="submission" date="2018-10" db="EMBL/GenBank/DDBJ databases">
        <title>Genomic Encyclopedia of Type Strains, Phase IV (KMG-IV): sequencing the most valuable type-strain genomes for metagenomic binning, comparative biology and taxonomic classification.</title>
        <authorList>
            <person name="Goeker M."/>
        </authorList>
    </citation>
    <scope>NUCLEOTIDE SEQUENCE [LARGE SCALE GENOMIC DNA]</scope>
    <source>
        <strain evidence="2 3">DSM 22008</strain>
    </source>
</reference>
<dbReference type="Proteomes" id="UP000282211">
    <property type="component" value="Unassembled WGS sequence"/>
</dbReference>
<name>A0A420WEG8_9PROT</name>
<keyword evidence="1" id="KW-1133">Transmembrane helix</keyword>
<dbReference type="InParanoid" id="A0A420WEG8"/>
<dbReference type="OrthoDB" id="6199137at2"/>
<evidence type="ECO:0000313" key="2">
    <source>
        <dbReference type="EMBL" id="RKQ69429.1"/>
    </source>
</evidence>
<keyword evidence="3" id="KW-1185">Reference proteome</keyword>
<feature type="transmembrane region" description="Helical" evidence="1">
    <location>
        <begin position="14"/>
        <end position="35"/>
    </location>
</feature>
<organism evidence="2 3">
    <name type="scientific">Litorimonas taeanensis</name>
    <dbReference type="NCBI Taxonomy" id="568099"/>
    <lineage>
        <taxon>Bacteria</taxon>
        <taxon>Pseudomonadati</taxon>
        <taxon>Pseudomonadota</taxon>
        <taxon>Alphaproteobacteria</taxon>
        <taxon>Maricaulales</taxon>
        <taxon>Robiginitomaculaceae</taxon>
    </lineage>
</organism>
<evidence type="ECO:0000256" key="1">
    <source>
        <dbReference type="SAM" id="Phobius"/>
    </source>
</evidence>
<comment type="caution">
    <text evidence="2">The sequence shown here is derived from an EMBL/GenBank/DDBJ whole genome shotgun (WGS) entry which is preliminary data.</text>
</comment>
<dbReference type="EMBL" id="RBII01000002">
    <property type="protein sequence ID" value="RKQ69429.1"/>
    <property type="molecule type" value="Genomic_DNA"/>
</dbReference>
<sequence>MQDQGGKSNALSRILWFVGLWIAGVSCISLLAFIIRSMIL</sequence>
<evidence type="ECO:0008006" key="4">
    <source>
        <dbReference type="Google" id="ProtNLM"/>
    </source>
</evidence>
<keyword evidence="1" id="KW-0812">Transmembrane</keyword>
<keyword evidence="1" id="KW-0472">Membrane</keyword>
<dbReference type="PROSITE" id="PS51257">
    <property type="entry name" value="PROKAR_LIPOPROTEIN"/>
    <property type="match status" value="1"/>
</dbReference>
<protein>
    <recommendedName>
        <fullName evidence="4">DUF2474 family protein</fullName>
    </recommendedName>
</protein>
<proteinExistence type="predicted"/>